<dbReference type="InterPro" id="IPR002052">
    <property type="entry name" value="DNA_methylase_N6_adenine_CS"/>
</dbReference>
<dbReference type="GO" id="GO:0005737">
    <property type="term" value="C:cytoplasm"/>
    <property type="evidence" value="ECO:0007669"/>
    <property type="project" value="UniProtKB-SubCell"/>
</dbReference>
<comment type="catalytic activity">
    <reaction evidence="6">
        <text>adenosine(37) in tRNA1(Val) + S-adenosyl-L-methionine = N(6)-methyladenosine(37) in tRNA1(Val) + S-adenosyl-L-homocysteine + H(+)</text>
        <dbReference type="Rhea" id="RHEA:43160"/>
        <dbReference type="Rhea" id="RHEA-COMP:10369"/>
        <dbReference type="Rhea" id="RHEA-COMP:10370"/>
        <dbReference type="ChEBI" id="CHEBI:15378"/>
        <dbReference type="ChEBI" id="CHEBI:57856"/>
        <dbReference type="ChEBI" id="CHEBI:59789"/>
        <dbReference type="ChEBI" id="CHEBI:74411"/>
        <dbReference type="ChEBI" id="CHEBI:74449"/>
        <dbReference type="EC" id="2.1.1.223"/>
    </reaction>
</comment>
<sequence length="236" mass="26551">MAGFVFKQFCIEQENTAMKVSTDGILLGAWVNLSGVKSMLDIGAGTGLLSLMCKQRAECLAVTAVEIESGAFQDANLNIQNSPWEDDIFVHQSAIQNFQSDIQYDLVISNPPYFNDSLKGPSASRNLARHTDSLSFNALLNEFKRLSHSRSRLAVVLPYQEGTEFIELAQKQDLHLVRKCEVKTTERKAISRLLLEFEYTANSGFVEPEHTLLCIHENGQYSADFIVLCRDFYLKM</sequence>
<dbReference type="RefSeq" id="WP_058030868.1">
    <property type="nucleotide sequence ID" value="NZ_CP013187.1"/>
</dbReference>
<protein>
    <recommendedName>
        <fullName evidence="6">tRNA1(Val) (adenine(37)-N6)-methyltransferase</fullName>
        <ecNumber evidence="6">2.1.1.223</ecNumber>
    </recommendedName>
    <alternativeName>
        <fullName evidence="6">tRNA m6A37 methyltransferase</fullName>
    </alternativeName>
</protein>
<dbReference type="PANTHER" id="PTHR47739:SF1">
    <property type="entry name" value="TRNA1(VAL) (ADENINE(37)-N6)-METHYLTRANSFERASE"/>
    <property type="match status" value="1"/>
</dbReference>
<evidence type="ECO:0000256" key="6">
    <source>
        <dbReference type="HAMAP-Rule" id="MF_01872"/>
    </source>
</evidence>
<dbReference type="Pfam" id="PF05175">
    <property type="entry name" value="MTS"/>
    <property type="match status" value="1"/>
</dbReference>
<keyword evidence="4 6" id="KW-0949">S-adenosyl-L-methionine</keyword>
<evidence type="ECO:0000313" key="8">
    <source>
        <dbReference type="EMBL" id="ALO43191.1"/>
    </source>
</evidence>
<dbReference type="HAMAP" id="MF_01872">
    <property type="entry name" value="tRNA_methyltr_YfiC"/>
    <property type="match status" value="1"/>
</dbReference>
<dbReference type="InterPro" id="IPR022882">
    <property type="entry name" value="tRNA_adenine-N6_MeTrfase"/>
</dbReference>
<dbReference type="SUPFAM" id="SSF53335">
    <property type="entry name" value="S-adenosyl-L-methionine-dependent methyltransferases"/>
    <property type="match status" value="1"/>
</dbReference>
<keyword evidence="1 6" id="KW-0963">Cytoplasm</keyword>
<dbReference type="Proteomes" id="UP000061457">
    <property type="component" value="Chromosome I"/>
</dbReference>
<dbReference type="PROSITE" id="PS00092">
    <property type="entry name" value="N6_MTASE"/>
    <property type="match status" value="1"/>
</dbReference>
<dbReference type="PATRIC" id="fig|161398.10.peg.2761"/>
<keyword evidence="2 6" id="KW-0489">Methyltransferase</keyword>
<keyword evidence="3 6" id="KW-0808">Transferase</keyword>
<dbReference type="PANTHER" id="PTHR47739">
    <property type="entry name" value="TRNA1(VAL) (ADENINE(37)-N6)-METHYLTRANSFERASE"/>
    <property type="match status" value="1"/>
</dbReference>
<evidence type="ECO:0000256" key="1">
    <source>
        <dbReference type="ARBA" id="ARBA00022490"/>
    </source>
</evidence>
<dbReference type="GO" id="GO:0032259">
    <property type="term" value="P:methylation"/>
    <property type="evidence" value="ECO:0007669"/>
    <property type="project" value="UniProtKB-KW"/>
</dbReference>
<dbReference type="STRING" id="161398.PP2015_2704"/>
<dbReference type="InterPro" id="IPR007848">
    <property type="entry name" value="Small_mtfrase_dom"/>
</dbReference>
<dbReference type="AlphaFoldDB" id="A0A0S2K3W6"/>
<dbReference type="GO" id="GO:0016430">
    <property type="term" value="F:tRNA (adenine-N6)-methyltransferase activity"/>
    <property type="evidence" value="ECO:0007669"/>
    <property type="project" value="UniProtKB-UniRule"/>
</dbReference>
<dbReference type="KEGG" id="pphe:PP2015_2704"/>
<evidence type="ECO:0000256" key="3">
    <source>
        <dbReference type="ARBA" id="ARBA00022679"/>
    </source>
</evidence>
<dbReference type="EMBL" id="CP013187">
    <property type="protein sequence ID" value="ALO43191.1"/>
    <property type="molecule type" value="Genomic_DNA"/>
</dbReference>
<dbReference type="GO" id="GO:0008033">
    <property type="term" value="P:tRNA processing"/>
    <property type="evidence" value="ECO:0007669"/>
    <property type="project" value="UniProtKB-UniRule"/>
</dbReference>
<evidence type="ECO:0000259" key="7">
    <source>
        <dbReference type="Pfam" id="PF05175"/>
    </source>
</evidence>
<evidence type="ECO:0000256" key="4">
    <source>
        <dbReference type="ARBA" id="ARBA00022691"/>
    </source>
</evidence>
<dbReference type="Gene3D" id="3.40.50.150">
    <property type="entry name" value="Vaccinia Virus protein VP39"/>
    <property type="match status" value="1"/>
</dbReference>
<comment type="function">
    <text evidence="6">Specifically methylates the adenine in position 37 of tRNA(1)(Val) (anticodon cmo5UAC).</text>
</comment>
<dbReference type="CDD" id="cd02440">
    <property type="entry name" value="AdoMet_MTases"/>
    <property type="match status" value="1"/>
</dbReference>
<keyword evidence="5 6" id="KW-0819">tRNA processing</keyword>
<evidence type="ECO:0000256" key="2">
    <source>
        <dbReference type="ARBA" id="ARBA00022603"/>
    </source>
</evidence>
<dbReference type="InterPro" id="IPR029063">
    <property type="entry name" value="SAM-dependent_MTases_sf"/>
</dbReference>
<reference evidence="8 9" key="1">
    <citation type="submission" date="2015-11" db="EMBL/GenBank/DDBJ databases">
        <authorList>
            <person name="Zhang Y."/>
            <person name="Guo Z."/>
        </authorList>
    </citation>
    <scope>NUCLEOTIDE SEQUENCE [LARGE SCALE GENOMIC DNA]</scope>
    <source>
        <strain evidence="8 9">KCTC 12086</strain>
    </source>
</reference>
<dbReference type="EC" id="2.1.1.223" evidence="6"/>
<gene>
    <name evidence="8" type="ORF">PP2015_2704</name>
</gene>
<comment type="similarity">
    <text evidence="6">Belongs to the methyltransferase superfamily. tRNA (adenine-N(6)-)-methyltransferase family.</text>
</comment>
<evidence type="ECO:0000313" key="9">
    <source>
        <dbReference type="Proteomes" id="UP000061457"/>
    </source>
</evidence>
<organism evidence="8 9">
    <name type="scientific">Pseudoalteromonas phenolica</name>
    <dbReference type="NCBI Taxonomy" id="161398"/>
    <lineage>
        <taxon>Bacteria</taxon>
        <taxon>Pseudomonadati</taxon>
        <taxon>Pseudomonadota</taxon>
        <taxon>Gammaproteobacteria</taxon>
        <taxon>Alteromonadales</taxon>
        <taxon>Pseudoalteromonadaceae</taxon>
        <taxon>Pseudoalteromonas</taxon>
    </lineage>
</organism>
<accession>A0A0S2K3W6</accession>
<dbReference type="InterPro" id="IPR050210">
    <property type="entry name" value="tRNA_Adenine-N(6)_MTase"/>
</dbReference>
<name>A0A0S2K3W6_9GAMM</name>
<dbReference type="GO" id="GO:0003676">
    <property type="term" value="F:nucleic acid binding"/>
    <property type="evidence" value="ECO:0007669"/>
    <property type="project" value="InterPro"/>
</dbReference>
<comment type="subcellular location">
    <subcellularLocation>
        <location evidence="6">Cytoplasm</location>
    </subcellularLocation>
</comment>
<proteinExistence type="inferred from homology"/>
<dbReference type="OrthoDB" id="9802805at2"/>
<feature type="domain" description="Methyltransferase small" evidence="7">
    <location>
        <begin position="37"/>
        <end position="123"/>
    </location>
</feature>
<keyword evidence="9" id="KW-1185">Reference proteome</keyword>
<evidence type="ECO:0000256" key="5">
    <source>
        <dbReference type="ARBA" id="ARBA00022694"/>
    </source>
</evidence>